<dbReference type="EMBL" id="BDDD01001480">
    <property type="protein sequence ID" value="GAV76357.1"/>
    <property type="molecule type" value="Genomic_DNA"/>
</dbReference>
<evidence type="ECO:0000313" key="4">
    <source>
        <dbReference type="EMBL" id="GAV76357.1"/>
    </source>
</evidence>
<dbReference type="InterPro" id="IPR036875">
    <property type="entry name" value="Znf_CCHC_sf"/>
</dbReference>
<proteinExistence type="predicted"/>
<dbReference type="Pfam" id="PF22936">
    <property type="entry name" value="Pol_BBD"/>
    <property type="match status" value="1"/>
</dbReference>
<dbReference type="GO" id="GO:0003676">
    <property type="term" value="F:nucleic acid binding"/>
    <property type="evidence" value="ECO:0007669"/>
    <property type="project" value="InterPro"/>
</dbReference>
<keyword evidence="1" id="KW-0479">Metal-binding</keyword>
<dbReference type="SUPFAM" id="SSF57756">
    <property type="entry name" value="Retrovirus zinc finger-like domains"/>
    <property type="match status" value="1"/>
</dbReference>
<organism evidence="4 5">
    <name type="scientific">Cephalotus follicularis</name>
    <name type="common">Albany pitcher plant</name>
    <dbReference type="NCBI Taxonomy" id="3775"/>
    <lineage>
        <taxon>Eukaryota</taxon>
        <taxon>Viridiplantae</taxon>
        <taxon>Streptophyta</taxon>
        <taxon>Embryophyta</taxon>
        <taxon>Tracheophyta</taxon>
        <taxon>Spermatophyta</taxon>
        <taxon>Magnoliopsida</taxon>
        <taxon>eudicotyledons</taxon>
        <taxon>Gunneridae</taxon>
        <taxon>Pentapetalae</taxon>
        <taxon>rosids</taxon>
        <taxon>fabids</taxon>
        <taxon>Oxalidales</taxon>
        <taxon>Cephalotaceae</taxon>
        <taxon>Cephalotus</taxon>
    </lineage>
</organism>
<evidence type="ECO:0000256" key="2">
    <source>
        <dbReference type="SAM" id="MobiDB-lite"/>
    </source>
</evidence>
<dbReference type="Gene3D" id="4.10.60.10">
    <property type="entry name" value="Zinc finger, CCHC-type"/>
    <property type="match status" value="1"/>
</dbReference>
<dbReference type="OrthoDB" id="1706811at2759"/>
<keyword evidence="1" id="KW-0862">Zinc</keyword>
<dbReference type="Proteomes" id="UP000187406">
    <property type="component" value="Unassembled WGS sequence"/>
</dbReference>
<gene>
    <name evidence="4" type="ORF">CFOL_v3_19832</name>
</gene>
<reference evidence="5" key="1">
    <citation type="submission" date="2016-04" db="EMBL/GenBank/DDBJ databases">
        <title>Cephalotus genome sequencing.</title>
        <authorList>
            <person name="Fukushima K."/>
            <person name="Hasebe M."/>
            <person name="Fang X."/>
        </authorList>
    </citation>
    <scope>NUCLEOTIDE SEQUENCE [LARGE SCALE GENOMIC DNA]</scope>
    <source>
        <strain evidence="5">cv. St1</strain>
    </source>
</reference>
<dbReference type="InParanoid" id="A0A1Q3C7W2"/>
<keyword evidence="5" id="KW-1185">Reference proteome</keyword>
<dbReference type="InterPro" id="IPR054722">
    <property type="entry name" value="PolX-like_BBD"/>
</dbReference>
<feature type="region of interest" description="Disordered" evidence="2">
    <location>
        <begin position="106"/>
        <end position="131"/>
    </location>
</feature>
<protein>
    <recommendedName>
        <fullName evidence="3">CCHC-type domain-containing protein</fullName>
    </recommendedName>
</protein>
<accession>A0A1Q3C7W2</accession>
<dbReference type="STRING" id="3775.A0A1Q3C7W2"/>
<evidence type="ECO:0000313" key="5">
    <source>
        <dbReference type="Proteomes" id="UP000187406"/>
    </source>
</evidence>
<dbReference type="PROSITE" id="PS50158">
    <property type="entry name" value="ZF_CCHC"/>
    <property type="match status" value="1"/>
</dbReference>
<dbReference type="GO" id="GO:0008270">
    <property type="term" value="F:zinc ion binding"/>
    <property type="evidence" value="ECO:0007669"/>
    <property type="project" value="UniProtKB-KW"/>
</dbReference>
<dbReference type="InterPro" id="IPR001878">
    <property type="entry name" value="Znf_CCHC"/>
</dbReference>
<sequence length="310" mass="34121">MKLCREFEYARSSLLNRSPVPSLSTCLNDVLLEEQRLSTQHLLDAQSRFGPSEVAFAAISKPGGKDMSKIQCYSCHEYGHYASHCKKKKVCNYYKSSGHVISQCTRQPQNRTSSSGQAFHTPVVPPTEQVAGSSSISPEVLQQMIQTNNAAAFSSMGLSGKPHVLSTKWYFDFGASHHMTRNAKNLVSFDVTPSVPTVSTAEGQNMLVHAMGSLPCFISQPSLRLSNVLYIPQLSTNLLSVGQLVDNNCTVFFSSHDCVIQDQGQVTEKGKKEGSWFSMDLHHLPIRQTSSEKPPTGGFAWFTPCSTYSL</sequence>
<feature type="compositionally biased region" description="Polar residues" evidence="2">
    <location>
        <begin position="106"/>
        <end position="118"/>
    </location>
</feature>
<evidence type="ECO:0000256" key="1">
    <source>
        <dbReference type="PROSITE-ProRule" id="PRU00047"/>
    </source>
</evidence>
<comment type="caution">
    <text evidence="4">The sequence shown here is derived from an EMBL/GenBank/DDBJ whole genome shotgun (WGS) entry which is preliminary data.</text>
</comment>
<keyword evidence="1" id="KW-0863">Zinc-finger</keyword>
<dbReference type="AlphaFoldDB" id="A0A1Q3C7W2"/>
<evidence type="ECO:0000259" key="3">
    <source>
        <dbReference type="PROSITE" id="PS50158"/>
    </source>
</evidence>
<name>A0A1Q3C7W2_CEPFO</name>
<feature type="domain" description="CCHC-type" evidence="3">
    <location>
        <begin position="72"/>
        <end position="87"/>
    </location>
</feature>